<accession>A0A6J6FLZ5</accession>
<name>A0A6J6FLZ5_9ZZZZ</name>
<evidence type="ECO:0000313" key="8">
    <source>
        <dbReference type="EMBL" id="CAB4590056.1"/>
    </source>
</evidence>
<evidence type="ECO:0000256" key="6">
    <source>
        <dbReference type="SAM" id="Phobius"/>
    </source>
</evidence>
<evidence type="ECO:0000256" key="4">
    <source>
        <dbReference type="ARBA" id="ARBA00022989"/>
    </source>
</evidence>
<proteinExistence type="predicted"/>
<keyword evidence="4 6" id="KW-1133">Transmembrane helix</keyword>
<dbReference type="InterPro" id="IPR018076">
    <property type="entry name" value="T2SS_GspF_dom"/>
</dbReference>
<evidence type="ECO:0000259" key="7">
    <source>
        <dbReference type="Pfam" id="PF00482"/>
    </source>
</evidence>
<dbReference type="GO" id="GO:0005886">
    <property type="term" value="C:plasma membrane"/>
    <property type="evidence" value="ECO:0007669"/>
    <property type="project" value="UniProtKB-SubCell"/>
</dbReference>
<reference evidence="8" key="1">
    <citation type="submission" date="2020-05" db="EMBL/GenBank/DDBJ databases">
        <authorList>
            <person name="Chiriac C."/>
            <person name="Salcher M."/>
            <person name="Ghai R."/>
            <person name="Kavagutti S V."/>
        </authorList>
    </citation>
    <scope>NUCLEOTIDE SEQUENCE</scope>
</reference>
<dbReference type="PANTHER" id="PTHR35007:SF3">
    <property type="entry name" value="POSSIBLE CONSERVED ALANINE RICH MEMBRANE PROTEIN"/>
    <property type="match status" value="1"/>
</dbReference>
<sequence length="195" mass="21655">MRSNKSALLFSVVIILLSPKLFLISPVIYWFILRLIQSLPSKEQAQSQLSVEMELPFFGQILAALITAGANLLTALEVVAPLLHSDLSRRAFRSIDLLKVGASPSQAWREWQDDPATCEWVGALIRAQERGRPIGHLLRVSAISLVEERSRRARMQVSKLGVKLSLPIGICFLPAFISGAIVPIVISFFSTLKFF</sequence>
<dbReference type="AlphaFoldDB" id="A0A6J6FLZ5"/>
<organism evidence="8">
    <name type="scientific">freshwater metagenome</name>
    <dbReference type="NCBI Taxonomy" id="449393"/>
    <lineage>
        <taxon>unclassified sequences</taxon>
        <taxon>metagenomes</taxon>
        <taxon>ecological metagenomes</taxon>
    </lineage>
</organism>
<feature type="domain" description="Type II secretion system protein GspF" evidence="7">
    <location>
        <begin position="61"/>
        <end position="178"/>
    </location>
</feature>
<keyword evidence="5 6" id="KW-0472">Membrane</keyword>
<gene>
    <name evidence="8" type="ORF">UFOPK1811_00106</name>
</gene>
<evidence type="ECO:0000256" key="1">
    <source>
        <dbReference type="ARBA" id="ARBA00004651"/>
    </source>
</evidence>
<protein>
    <submittedName>
        <fullName evidence="8">Unannotated protein</fullName>
    </submittedName>
</protein>
<feature type="transmembrane region" description="Helical" evidence="6">
    <location>
        <begin position="7"/>
        <end position="32"/>
    </location>
</feature>
<dbReference type="EMBL" id="CAEZUJ010000003">
    <property type="protein sequence ID" value="CAB4590056.1"/>
    <property type="molecule type" value="Genomic_DNA"/>
</dbReference>
<evidence type="ECO:0000256" key="5">
    <source>
        <dbReference type="ARBA" id="ARBA00023136"/>
    </source>
</evidence>
<feature type="transmembrane region" description="Helical" evidence="6">
    <location>
        <begin position="164"/>
        <end position="189"/>
    </location>
</feature>
<dbReference type="PANTHER" id="PTHR35007">
    <property type="entry name" value="INTEGRAL MEMBRANE PROTEIN-RELATED"/>
    <property type="match status" value="1"/>
</dbReference>
<comment type="subcellular location">
    <subcellularLocation>
        <location evidence="1">Cell membrane</location>
        <topology evidence="1">Multi-pass membrane protein</topology>
    </subcellularLocation>
</comment>
<dbReference type="Pfam" id="PF00482">
    <property type="entry name" value="T2SSF"/>
    <property type="match status" value="1"/>
</dbReference>
<keyword evidence="3 6" id="KW-0812">Transmembrane</keyword>
<feature type="transmembrane region" description="Helical" evidence="6">
    <location>
        <begin position="57"/>
        <end position="83"/>
    </location>
</feature>
<keyword evidence="2" id="KW-1003">Cell membrane</keyword>
<evidence type="ECO:0000256" key="2">
    <source>
        <dbReference type="ARBA" id="ARBA00022475"/>
    </source>
</evidence>
<evidence type="ECO:0000256" key="3">
    <source>
        <dbReference type="ARBA" id="ARBA00022692"/>
    </source>
</evidence>